<dbReference type="Proteomes" id="UP000239549">
    <property type="component" value="Unassembled WGS sequence"/>
</dbReference>
<name>A0A2L2XGA9_9FIRM</name>
<keyword evidence="2" id="KW-1185">Reference proteome</keyword>
<sequence length="58" mass="6832">MVHFSASSRQRLTYYFPPLYKLKIFIIYNNLICKLNAFLKFFVLTGLDPVQVSELNSE</sequence>
<accession>A0A2L2XGA9</accession>
<comment type="caution">
    <text evidence="1">The sequence shown here is derived from an EMBL/GenBank/DDBJ whole genome shotgun (WGS) entry which is preliminary data.</text>
</comment>
<protein>
    <submittedName>
        <fullName evidence="1">Uncharacterized protein</fullName>
    </submittedName>
</protein>
<evidence type="ECO:0000313" key="2">
    <source>
        <dbReference type="Proteomes" id="UP000239549"/>
    </source>
</evidence>
<organism evidence="1 2">
    <name type="scientific">Desulfocucumis palustris</name>
    <dbReference type="NCBI Taxonomy" id="1898651"/>
    <lineage>
        <taxon>Bacteria</taxon>
        <taxon>Bacillati</taxon>
        <taxon>Bacillota</taxon>
        <taxon>Clostridia</taxon>
        <taxon>Eubacteriales</taxon>
        <taxon>Desulfocucumaceae</taxon>
        <taxon>Desulfocucumis</taxon>
    </lineage>
</organism>
<dbReference type="AlphaFoldDB" id="A0A2L2XGA9"/>
<dbReference type="EMBL" id="BFAV01000157">
    <property type="protein sequence ID" value="GBF35034.1"/>
    <property type="molecule type" value="Genomic_DNA"/>
</dbReference>
<evidence type="ECO:0000313" key="1">
    <source>
        <dbReference type="EMBL" id="GBF35034.1"/>
    </source>
</evidence>
<reference evidence="2" key="1">
    <citation type="submission" date="2018-02" db="EMBL/GenBank/DDBJ databases">
        <title>Genome sequence of Desulfocucumis palustris strain NAW-5.</title>
        <authorList>
            <person name="Watanabe M."/>
            <person name="Kojima H."/>
            <person name="Fukui M."/>
        </authorList>
    </citation>
    <scope>NUCLEOTIDE SEQUENCE [LARGE SCALE GENOMIC DNA]</scope>
    <source>
        <strain evidence="2">NAW-5</strain>
    </source>
</reference>
<proteinExistence type="predicted"/>
<gene>
    <name evidence="1" type="ORF">DCCM_4155</name>
</gene>